<dbReference type="PROSITE" id="PS50206">
    <property type="entry name" value="RHODANESE_3"/>
    <property type="match status" value="1"/>
</dbReference>
<dbReference type="Proteomes" id="UP000640583">
    <property type="component" value="Unassembled WGS sequence"/>
</dbReference>
<feature type="domain" description="Rhodanese" evidence="1">
    <location>
        <begin position="30"/>
        <end position="127"/>
    </location>
</feature>
<proteinExistence type="predicted"/>
<evidence type="ECO:0000313" key="2">
    <source>
        <dbReference type="EMBL" id="MBI1493748.1"/>
    </source>
</evidence>
<dbReference type="CDD" id="cd01447">
    <property type="entry name" value="Polysulfide_ST"/>
    <property type="match status" value="1"/>
</dbReference>
<dbReference type="Gene3D" id="3.40.250.10">
    <property type="entry name" value="Rhodanese-like domain"/>
    <property type="match status" value="1"/>
</dbReference>
<dbReference type="SMART" id="SM00450">
    <property type="entry name" value="RHOD"/>
    <property type="match status" value="1"/>
</dbReference>
<sequence>MAIKPIQDLLSEAKAQIETLSLEDARREASEGSALLVDIRDVRELQRDGRIDGAFHAPRGMLEFWIAPDSPYHKPELADGRKLILFCASAWRSALSVKALQEMGVQNIAEMDGGFKAWKIAGFPVDLPD</sequence>
<dbReference type="InterPro" id="IPR001763">
    <property type="entry name" value="Rhodanese-like_dom"/>
</dbReference>
<gene>
    <name evidence="2" type="ORF">H1D41_08895</name>
</gene>
<dbReference type="PANTHER" id="PTHR43031:SF1">
    <property type="entry name" value="PYRIDINE NUCLEOTIDE-DISULPHIDE OXIDOREDUCTASE"/>
    <property type="match status" value="1"/>
</dbReference>
<comment type="caution">
    <text evidence="2">The sequence shown here is derived from an EMBL/GenBank/DDBJ whole genome shotgun (WGS) entry which is preliminary data.</text>
</comment>
<evidence type="ECO:0000259" key="1">
    <source>
        <dbReference type="PROSITE" id="PS50206"/>
    </source>
</evidence>
<dbReference type="Pfam" id="PF00581">
    <property type="entry name" value="Rhodanese"/>
    <property type="match status" value="1"/>
</dbReference>
<dbReference type="InterPro" id="IPR036873">
    <property type="entry name" value="Rhodanese-like_dom_sf"/>
</dbReference>
<accession>A0A8J7IJ06</accession>
<evidence type="ECO:0000313" key="3">
    <source>
        <dbReference type="Proteomes" id="UP000640583"/>
    </source>
</evidence>
<protein>
    <submittedName>
        <fullName evidence="2">Rhodanese-like domain-containing protein</fullName>
    </submittedName>
</protein>
<dbReference type="RefSeq" id="WP_228848567.1">
    <property type="nucleotide sequence ID" value="NZ_JADCKQ010000005.1"/>
</dbReference>
<keyword evidence="3" id="KW-1185">Reference proteome</keyword>
<dbReference type="SUPFAM" id="SSF52821">
    <property type="entry name" value="Rhodanese/Cell cycle control phosphatase"/>
    <property type="match status" value="1"/>
</dbReference>
<dbReference type="AlphaFoldDB" id="A0A8J7IJ06"/>
<dbReference type="EMBL" id="JADCKQ010000005">
    <property type="protein sequence ID" value="MBI1493748.1"/>
    <property type="molecule type" value="Genomic_DNA"/>
</dbReference>
<dbReference type="PANTHER" id="PTHR43031">
    <property type="entry name" value="FAD-DEPENDENT OXIDOREDUCTASE"/>
    <property type="match status" value="1"/>
</dbReference>
<reference evidence="2" key="1">
    <citation type="submission" date="2020-10" db="EMBL/GenBank/DDBJ databases">
        <title>Paenihalocynthiibacter styelae gen. nov., sp. nov., isolated from stalked sea squirt Styela clava.</title>
        <authorList>
            <person name="Kim Y.-O."/>
            <person name="Yoon J.-H."/>
        </authorList>
    </citation>
    <scope>NUCLEOTIDE SEQUENCE</scope>
    <source>
        <strain evidence="2">MYP1-1</strain>
    </source>
</reference>
<name>A0A8J7IJ06_9RHOB</name>
<dbReference type="InterPro" id="IPR050229">
    <property type="entry name" value="GlpE_sulfurtransferase"/>
</dbReference>
<organism evidence="2 3">
    <name type="scientific">Halocynthiibacter styelae</name>
    <dbReference type="NCBI Taxonomy" id="2761955"/>
    <lineage>
        <taxon>Bacteria</taxon>
        <taxon>Pseudomonadati</taxon>
        <taxon>Pseudomonadota</taxon>
        <taxon>Alphaproteobacteria</taxon>
        <taxon>Rhodobacterales</taxon>
        <taxon>Paracoccaceae</taxon>
        <taxon>Halocynthiibacter</taxon>
    </lineage>
</organism>